<dbReference type="InterPro" id="IPR008538">
    <property type="entry name" value="Uma2"/>
</dbReference>
<evidence type="ECO:0000313" key="3">
    <source>
        <dbReference type="Proteomes" id="UP001576774"/>
    </source>
</evidence>
<proteinExistence type="predicted"/>
<name>A0ABV4X800_9CYAN</name>
<dbReference type="Proteomes" id="UP001576774">
    <property type="component" value="Unassembled WGS sequence"/>
</dbReference>
<dbReference type="PANTHER" id="PTHR36558:SF1">
    <property type="entry name" value="RESTRICTION ENDONUCLEASE DOMAIN-CONTAINING PROTEIN-RELATED"/>
    <property type="match status" value="1"/>
</dbReference>
<evidence type="ECO:0000259" key="1">
    <source>
        <dbReference type="Pfam" id="PF05685"/>
    </source>
</evidence>
<dbReference type="GO" id="GO:0004519">
    <property type="term" value="F:endonuclease activity"/>
    <property type="evidence" value="ECO:0007669"/>
    <property type="project" value="UniProtKB-KW"/>
</dbReference>
<evidence type="ECO:0000313" key="2">
    <source>
        <dbReference type="EMBL" id="MFB2878547.1"/>
    </source>
</evidence>
<keyword evidence="2" id="KW-0378">Hydrolase</keyword>
<dbReference type="InterPro" id="IPR012296">
    <property type="entry name" value="Nuclease_put_TT1808"/>
</dbReference>
<sequence>MFVSQNTVYISHESYLKGEEISPVRHEYIRGEVYAMAGGTQAHNTITGNIFALLRNHVRGSGCRAFVENIKVLIEAADVYYYPDVIVTCDERDKNLSESFIRYPSLVIEVLSDNTEAFDSANATLRDRGNKFADYQQIETLQEYVLVSQKRQRVECFRRNAERRWELYTFVQGEQIQLASINFSVDISALYEDVAELS</sequence>
<gene>
    <name evidence="2" type="ORF">ACE1CC_16980</name>
</gene>
<dbReference type="Pfam" id="PF05685">
    <property type="entry name" value="Uma2"/>
    <property type="match status" value="1"/>
</dbReference>
<dbReference type="SUPFAM" id="SSF52980">
    <property type="entry name" value="Restriction endonuclease-like"/>
    <property type="match status" value="1"/>
</dbReference>
<dbReference type="PANTHER" id="PTHR36558">
    <property type="entry name" value="GLR1098 PROTEIN"/>
    <property type="match status" value="1"/>
</dbReference>
<reference evidence="2 3" key="1">
    <citation type="submission" date="2024-09" db="EMBL/GenBank/DDBJ databases">
        <title>Floridaenema gen nov. (Aerosakkonemataceae, Aerosakkonematales ord. nov., Cyanobacteria) from benthic tropical and subtropical fresh waters, with the description of four new species.</title>
        <authorList>
            <person name="Moretto J.A."/>
            <person name="Berthold D.E."/>
            <person name="Lefler F.W."/>
            <person name="Huang I.-S."/>
            <person name="Laughinghouse H. IV."/>
        </authorList>
    </citation>
    <scope>NUCLEOTIDE SEQUENCE [LARGE SCALE GENOMIC DNA]</scope>
    <source>
        <strain evidence="2 3">BLCC-F46</strain>
    </source>
</reference>
<keyword evidence="2" id="KW-0540">Nuclease</keyword>
<accession>A0ABV4X800</accession>
<protein>
    <submittedName>
        <fullName evidence="2">Uma2 family endonuclease</fullName>
    </submittedName>
</protein>
<dbReference type="RefSeq" id="WP_413271617.1">
    <property type="nucleotide sequence ID" value="NZ_JBHFNQ010000126.1"/>
</dbReference>
<feature type="domain" description="Putative restriction endonuclease" evidence="1">
    <location>
        <begin position="15"/>
        <end position="181"/>
    </location>
</feature>
<keyword evidence="2" id="KW-0255">Endonuclease</keyword>
<dbReference type="Gene3D" id="3.90.1570.10">
    <property type="entry name" value="tt1808, chain A"/>
    <property type="match status" value="1"/>
</dbReference>
<keyword evidence="3" id="KW-1185">Reference proteome</keyword>
<organism evidence="2 3">
    <name type="scientific">Floridaenema aerugineum BLCC-F46</name>
    <dbReference type="NCBI Taxonomy" id="3153654"/>
    <lineage>
        <taxon>Bacteria</taxon>
        <taxon>Bacillati</taxon>
        <taxon>Cyanobacteriota</taxon>
        <taxon>Cyanophyceae</taxon>
        <taxon>Oscillatoriophycideae</taxon>
        <taxon>Aerosakkonematales</taxon>
        <taxon>Aerosakkonemataceae</taxon>
        <taxon>Floridanema</taxon>
        <taxon>Floridanema aerugineum</taxon>
    </lineage>
</organism>
<dbReference type="InterPro" id="IPR011335">
    <property type="entry name" value="Restrct_endonuc-II-like"/>
</dbReference>
<dbReference type="CDD" id="cd06260">
    <property type="entry name" value="DUF820-like"/>
    <property type="match status" value="1"/>
</dbReference>
<dbReference type="EMBL" id="JBHFNQ010000126">
    <property type="protein sequence ID" value="MFB2878547.1"/>
    <property type="molecule type" value="Genomic_DNA"/>
</dbReference>
<comment type="caution">
    <text evidence="2">The sequence shown here is derived from an EMBL/GenBank/DDBJ whole genome shotgun (WGS) entry which is preliminary data.</text>
</comment>